<dbReference type="InterPro" id="IPR001967">
    <property type="entry name" value="Peptidase_S11_N"/>
</dbReference>
<keyword evidence="6" id="KW-0961">Cell wall biogenesis/degradation</keyword>
<dbReference type="Pfam" id="PF00768">
    <property type="entry name" value="Peptidase_S11"/>
    <property type="match status" value="1"/>
</dbReference>
<evidence type="ECO:0000256" key="5">
    <source>
        <dbReference type="ARBA" id="ARBA00022984"/>
    </source>
</evidence>
<feature type="chain" id="PRO_5045202760" evidence="9">
    <location>
        <begin position="31"/>
        <end position="432"/>
    </location>
</feature>
<name>A0ABP6HBK4_9MICO</name>
<evidence type="ECO:0000256" key="6">
    <source>
        <dbReference type="ARBA" id="ARBA00023316"/>
    </source>
</evidence>
<dbReference type="SUPFAM" id="SSF56601">
    <property type="entry name" value="beta-lactamase/transpeptidase-like"/>
    <property type="match status" value="1"/>
</dbReference>
<evidence type="ECO:0000256" key="1">
    <source>
        <dbReference type="ARBA" id="ARBA00007164"/>
    </source>
</evidence>
<comment type="caution">
    <text evidence="11">The sequence shown here is derived from an EMBL/GenBank/DDBJ whole genome shotgun (WGS) entry which is preliminary data.</text>
</comment>
<dbReference type="GO" id="GO:0004180">
    <property type="term" value="F:carboxypeptidase activity"/>
    <property type="evidence" value="ECO:0007669"/>
    <property type="project" value="UniProtKB-KW"/>
</dbReference>
<sequence>MPRRRASAAAASLVLAVGGVVVLGSGTPAAATAAAAMPDIVAASVVAKPKPPATPAAPKLPVPKATVLPELSIGGPKLASTGIVTDLPAGVPAPPQLRNVSWLLADLDTGEVVAAKAAHARLLPASTLKTLTALTLIPKVGPDRVITATSDDANADGTRVGLVPGQTYTARQLFQALLMSSGNDAAYALAEAGGGRQATLAAMNTRARQLGAHDTVAKDPSGLDGKGQTSSAYDLALIGRAAMKLPDFRRYVTTKQAAFPGRTDPKTKKRETYMINNHNKLLYNYEGTVGIKNGYTVAAHRTFISAVTRGGKTYLLTEMYGLDGSWRPQAAMYDWAFRYGDKARPVGTLVEPGTVTTPPRLPVVKDNSTVAPLDAPQDAATRATAAAAALPRGIEDVSSPWVGIGTLGVIAGLLLWLGARAARVRRRHHARH</sequence>
<dbReference type="Gene3D" id="3.40.710.10">
    <property type="entry name" value="DD-peptidase/beta-lactamase superfamily"/>
    <property type="match status" value="1"/>
</dbReference>
<feature type="transmembrane region" description="Helical" evidence="8">
    <location>
        <begin position="401"/>
        <end position="419"/>
    </location>
</feature>
<dbReference type="Proteomes" id="UP001501326">
    <property type="component" value="Unassembled WGS sequence"/>
</dbReference>
<dbReference type="PRINTS" id="PR00725">
    <property type="entry name" value="DADACBPTASE1"/>
</dbReference>
<keyword evidence="8" id="KW-0472">Membrane</keyword>
<dbReference type="RefSeq" id="WP_344196143.1">
    <property type="nucleotide sequence ID" value="NZ_BAAARN010000005.1"/>
</dbReference>
<organism evidence="11 12">
    <name type="scientific">Pedococcus aerophilus</name>
    <dbReference type="NCBI Taxonomy" id="436356"/>
    <lineage>
        <taxon>Bacteria</taxon>
        <taxon>Bacillati</taxon>
        <taxon>Actinomycetota</taxon>
        <taxon>Actinomycetes</taxon>
        <taxon>Micrococcales</taxon>
        <taxon>Intrasporangiaceae</taxon>
        <taxon>Pedococcus</taxon>
    </lineage>
</organism>
<evidence type="ECO:0000256" key="2">
    <source>
        <dbReference type="ARBA" id="ARBA00022729"/>
    </source>
</evidence>
<feature type="domain" description="Peptidase S11 D-alanyl-D-alanine carboxypeptidase A N-terminal" evidence="10">
    <location>
        <begin position="93"/>
        <end position="312"/>
    </location>
</feature>
<keyword evidence="5" id="KW-0573">Peptidoglycan synthesis</keyword>
<evidence type="ECO:0000256" key="7">
    <source>
        <dbReference type="RuleBase" id="RU004016"/>
    </source>
</evidence>
<accession>A0ABP6HBK4</accession>
<proteinExistence type="inferred from homology"/>
<keyword evidence="4" id="KW-0133">Cell shape</keyword>
<dbReference type="InterPro" id="IPR012338">
    <property type="entry name" value="Beta-lactam/transpept-like"/>
</dbReference>
<dbReference type="PANTHER" id="PTHR21581:SF33">
    <property type="entry name" value="D-ALANYL-D-ALANINE CARBOXYPEPTIDASE DACB"/>
    <property type="match status" value="1"/>
</dbReference>
<dbReference type="InterPro" id="IPR018044">
    <property type="entry name" value="Peptidase_S11"/>
</dbReference>
<evidence type="ECO:0000313" key="11">
    <source>
        <dbReference type="EMBL" id="GAA2739650.1"/>
    </source>
</evidence>
<protein>
    <submittedName>
        <fullName evidence="11">D-alanyl-D-alanine carboxypeptidase family protein</fullName>
    </submittedName>
</protein>
<evidence type="ECO:0000313" key="12">
    <source>
        <dbReference type="Proteomes" id="UP001501326"/>
    </source>
</evidence>
<gene>
    <name evidence="11" type="ORF">GCM10009867_36600</name>
</gene>
<reference evidence="12" key="1">
    <citation type="journal article" date="2019" name="Int. J. Syst. Evol. Microbiol.">
        <title>The Global Catalogue of Microorganisms (GCM) 10K type strain sequencing project: providing services to taxonomists for standard genome sequencing and annotation.</title>
        <authorList>
            <consortium name="The Broad Institute Genomics Platform"/>
            <consortium name="The Broad Institute Genome Sequencing Center for Infectious Disease"/>
            <person name="Wu L."/>
            <person name="Ma J."/>
        </authorList>
    </citation>
    <scope>NUCLEOTIDE SEQUENCE [LARGE SCALE GENOMIC DNA]</scope>
    <source>
        <strain evidence="12">JCM 16378</strain>
    </source>
</reference>
<dbReference type="PANTHER" id="PTHR21581">
    <property type="entry name" value="D-ALANYL-D-ALANINE CARBOXYPEPTIDASE"/>
    <property type="match status" value="1"/>
</dbReference>
<keyword evidence="2 9" id="KW-0732">Signal</keyword>
<feature type="signal peptide" evidence="9">
    <location>
        <begin position="1"/>
        <end position="30"/>
    </location>
</feature>
<dbReference type="EMBL" id="BAAARN010000005">
    <property type="protein sequence ID" value="GAA2739650.1"/>
    <property type="molecule type" value="Genomic_DNA"/>
</dbReference>
<evidence type="ECO:0000259" key="10">
    <source>
        <dbReference type="Pfam" id="PF00768"/>
    </source>
</evidence>
<keyword evidence="8" id="KW-0812">Transmembrane</keyword>
<keyword evidence="12" id="KW-1185">Reference proteome</keyword>
<evidence type="ECO:0000256" key="4">
    <source>
        <dbReference type="ARBA" id="ARBA00022960"/>
    </source>
</evidence>
<keyword evidence="11" id="KW-0121">Carboxypeptidase</keyword>
<comment type="similarity">
    <text evidence="1 7">Belongs to the peptidase S11 family.</text>
</comment>
<keyword evidence="3" id="KW-0378">Hydrolase</keyword>
<keyword evidence="8" id="KW-1133">Transmembrane helix</keyword>
<keyword evidence="11" id="KW-0645">Protease</keyword>
<evidence type="ECO:0000256" key="8">
    <source>
        <dbReference type="SAM" id="Phobius"/>
    </source>
</evidence>
<evidence type="ECO:0000256" key="3">
    <source>
        <dbReference type="ARBA" id="ARBA00022801"/>
    </source>
</evidence>
<evidence type="ECO:0000256" key="9">
    <source>
        <dbReference type="SAM" id="SignalP"/>
    </source>
</evidence>